<sequence length="70" mass="7971">MKKEFNTLTAEEQRVILNKGTERAFTGEYTDFFEGGITLVSNVKHLFIALNISFLPTVVGQVLMMKYLVQ</sequence>
<reference evidence="2" key="1">
    <citation type="submission" date="2022-12" db="EMBL/GenBank/DDBJ databases">
        <title>Marinomonas 15G1-11 sp. nov, isolated from marine algae.</title>
        <authorList>
            <person name="Butt M."/>
            <person name="Choi D.G."/>
            <person name="Kim J.M."/>
            <person name="Lee J.K."/>
            <person name="Baek J.H."/>
            <person name="Jeon C.O."/>
        </authorList>
    </citation>
    <scope>NUCLEOTIDE SEQUENCE</scope>
    <source>
        <strain evidence="2">15G1-11</strain>
    </source>
</reference>
<dbReference type="Proteomes" id="UP001149719">
    <property type="component" value="Unassembled WGS sequence"/>
</dbReference>
<proteinExistence type="predicted"/>
<dbReference type="Gene3D" id="2.170.150.20">
    <property type="entry name" value="Peptide methionine sulfoxide reductase"/>
    <property type="match status" value="1"/>
</dbReference>
<evidence type="ECO:0000313" key="3">
    <source>
        <dbReference type="Proteomes" id="UP001149719"/>
    </source>
</evidence>
<evidence type="ECO:0000256" key="1">
    <source>
        <dbReference type="SAM" id="Phobius"/>
    </source>
</evidence>
<feature type="transmembrane region" description="Helical" evidence="1">
    <location>
        <begin position="46"/>
        <end position="69"/>
    </location>
</feature>
<evidence type="ECO:0000313" key="2">
    <source>
        <dbReference type="EMBL" id="MCZ2720722.1"/>
    </source>
</evidence>
<dbReference type="RefSeq" id="WP_269122829.1">
    <property type="nucleotide sequence ID" value="NZ_JAPUBN010000010.1"/>
</dbReference>
<comment type="caution">
    <text evidence="2">The sequence shown here is derived from an EMBL/GenBank/DDBJ whole genome shotgun (WGS) entry which is preliminary data.</text>
</comment>
<dbReference type="SUPFAM" id="SSF51316">
    <property type="entry name" value="Mss4-like"/>
    <property type="match status" value="1"/>
</dbReference>
<organism evidence="2 3">
    <name type="scientific">Marinomonas phaeophyticola</name>
    <dbReference type="NCBI Taxonomy" id="3004091"/>
    <lineage>
        <taxon>Bacteria</taxon>
        <taxon>Pseudomonadati</taxon>
        <taxon>Pseudomonadota</taxon>
        <taxon>Gammaproteobacteria</taxon>
        <taxon>Oceanospirillales</taxon>
        <taxon>Oceanospirillaceae</taxon>
        <taxon>Marinomonas</taxon>
    </lineage>
</organism>
<dbReference type="InterPro" id="IPR011057">
    <property type="entry name" value="Mss4-like_sf"/>
</dbReference>
<accession>A0ABT4JRS4</accession>
<keyword evidence="1" id="KW-0812">Transmembrane</keyword>
<keyword evidence="3" id="KW-1185">Reference proteome</keyword>
<dbReference type="EMBL" id="JAPUBN010000010">
    <property type="protein sequence ID" value="MCZ2720722.1"/>
    <property type="molecule type" value="Genomic_DNA"/>
</dbReference>
<gene>
    <name evidence="2" type="ORF">O1D97_03435</name>
</gene>
<keyword evidence="1" id="KW-1133">Transmembrane helix</keyword>
<evidence type="ECO:0008006" key="4">
    <source>
        <dbReference type="Google" id="ProtNLM"/>
    </source>
</evidence>
<name>A0ABT4JRS4_9GAMM</name>
<keyword evidence="1" id="KW-0472">Membrane</keyword>
<protein>
    <recommendedName>
        <fullName evidence="4">Peptide-methionine (R)-S-oxide reductase</fullName>
    </recommendedName>
</protein>